<keyword evidence="8" id="KW-0066">ATP synthesis</keyword>
<proteinExistence type="inferred from homology"/>
<keyword evidence="9" id="KW-0378">Hydrolase</keyword>
<evidence type="ECO:0000256" key="8">
    <source>
        <dbReference type="ARBA" id="ARBA00023310"/>
    </source>
</evidence>
<dbReference type="InterPro" id="IPR000131">
    <property type="entry name" value="ATP_synth_F1_gsu"/>
</dbReference>
<dbReference type="SUPFAM" id="SSF52943">
    <property type="entry name" value="ATP synthase (F1-ATPase), gamma subunit"/>
    <property type="match status" value="1"/>
</dbReference>
<evidence type="ECO:0000256" key="7">
    <source>
        <dbReference type="ARBA" id="ARBA00023196"/>
    </source>
</evidence>
<evidence type="ECO:0000256" key="5">
    <source>
        <dbReference type="ARBA" id="ARBA00023065"/>
    </source>
</evidence>
<dbReference type="Gene3D" id="3.40.1380.10">
    <property type="match status" value="1"/>
</dbReference>
<evidence type="ECO:0000256" key="1">
    <source>
        <dbReference type="ARBA" id="ARBA00004170"/>
    </source>
</evidence>
<comment type="similarity">
    <text evidence="2">Belongs to the ATPase gamma chain family.</text>
</comment>
<keyword evidence="3" id="KW-0813">Transport</keyword>
<evidence type="ECO:0000256" key="6">
    <source>
        <dbReference type="ARBA" id="ARBA00023136"/>
    </source>
</evidence>
<keyword evidence="7" id="KW-0139">CF(1)</keyword>
<keyword evidence="5" id="KW-0406">Ion transport</keyword>
<dbReference type="Gene3D" id="1.10.287.80">
    <property type="entry name" value="ATP synthase, gamma subunit, helix hairpin domain"/>
    <property type="match status" value="1"/>
</dbReference>
<name>E6PS84_9ZZZZ</name>
<dbReference type="GO" id="GO:0046933">
    <property type="term" value="F:proton-transporting ATP synthase activity, rotational mechanism"/>
    <property type="evidence" value="ECO:0007669"/>
    <property type="project" value="InterPro"/>
</dbReference>
<keyword evidence="6" id="KW-0472">Membrane</keyword>
<evidence type="ECO:0000256" key="3">
    <source>
        <dbReference type="ARBA" id="ARBA00022448"/>
    </source>
</evidence>
<evidence type="ECO:0000313" key="9">
    <source>
        <dbReference type="EMBL" id="CBH97790.1"/>
    </source>
</evidence>
<dbReference type="GO" id="GO:0045259">
    <property type="term" value="C:proton-transporting ATP synthase complex"/>
    <property type="evidence" value="ECO:0007669"/>
    <property type="project" value="UniProtKB-KW"/>
</dbReference>
<comment type="subcellular location">
    <subcellularLocation>
        <location evidence="1">Membrane</location>
        <topology evidence="1">Peripheral membrane protein</topology>
    </subcellularLocation>
</comment>
<dbReference type="AlphaFoldDB" id="E6PS84"/>
<dbReference type="Pfam" id="PF00231">
    <property type="entry name" value="ATP-synt"/>
    <property type="match status" value="1"/>
</dbReference>
<protein>
    <submittedName>
        <fullName evidence="9">ATP synthase gamma chain (ATP synthase F1 sector gamma subunit)</fullName>
        <ecNumber evidence="9">3.6.3.14</ecNumber>
    </submittedName>
</protein>
<gene>
    <name evidence="9" type="primary">atpG</name>
    <name evidence="9" type="ORF">CARN2_3265</name>
</gene>
<sequence length="286" mass="30379">MTERLAEIEARIQGTQQLGAVVNAMRGMAAARAQQAHGQLVAVESYAASIAGAIGSVLEVIPARDAGLSSASAGRALVLFCAEQGFAGAFSERVLDAASAQMQGVELLLVGSHGLTAATERELRPDWTGAMPAQTQGVPKLADRIVEALYARMTTGAIERLDAVFSRWQLGLPIQVESRRLLPPDLSIFPRQTKTAPPLVNLAPAVLLQELVAAYLHAQLCDAALHAFAAENQARMETMASAHQQIDRQLSALQAIQRQVRQEAITAEIIELATGELASREAESGS</sequence>
<dbReference type="GO" id="GO:0016787">
    <property type="term" value="F:hydrolase activity"/>
    <property type="evidence" value="ECO:0007669"/>
    <property type="project" value="UniProtKB-KW"/>
</dbReference>
<dbReference type="EC" id="3.6.3.14" evidence="9"/>
<accession>E6PS84</accession>
<comment type="caution">
    <text evidence="9">The sequence shown here is derived from an EMBL/GenBank/DDBJ whole genome shotgun (WGS) entry which is preliminary data.</text>
</comment>
<dbReference type="PRINTS" id="PR00126">
    <property type="entry name" value="ATPASEGAMMA"/>
</dbReference>
<evidence type="ECO:0000256" key="2">
    <source>
        <dbReference type="ARBA" id="ARBA00007681"/>
    </source>
</evidence>
<evidence type="ECO:0000256" key="4">
    <source>
        <dbReference type="ARBA" id="ARBA00022781"/>
    </source>
</evidence>
<reference evidence="9" key="1">
    <citation type="submission" date="2009-10" db="EMBL/GenBank/DDBJ databases">
        <title>Diversity of trophic interactions inside an arsenic-rich microbial ecosystem.</title>
        <authorList>
            <person name="Bertin P.N."/>
            <person name="Heinrich-Salmeron A."/>
            <person name="Pelletier E."/>
            <person name="Goulhen-Chollet F."/>
            <person name="Arsene-Ploetze F."/>
            <person name="Gallien S."/>
            <person name="Calteau A."/>
            <person name="Vallenet D."/>
            <person name="Casiot C."/>
            <person name="Chane-Woon-Ming B."/>
            <person name="Giloteaux L."/>
            <person name="Barakat M."/>
            <person name="Bonnefoy V."/>
            <person name="Bruneel O."/>
            <person name="Chandler M."/>
            <person name="Cleiss J."/>
            <person name="Duran R."/>
            <person name="Elbaz-Poulichet F."/>
            <person name="Fonknechten N."/>
            <person name="Lauga B."/>
            <person name="Mornico D."/>
            <person name="Ortet P."/>
            <person name="Schaeffer C."/>
            <person name="Siguier P."/>
            <person name="Alexander Thil Smith A."/>
            <person name="Van Dorsselaer A."/>
            <person name="Weissenbach J."/>
            <person name="Medigue C."/>
            <person name="Le Paslier D."/>
        </authorList>
    </citation>
    <scope>NUCLEOTIDE SEQUENCE</scope>
</reference>
<keyword evidence="4" id="KW-0375">Hydrogen ion transport</keyword>
<dbReference type="InterPro" id="IPR035968">
    <property type="entry name" value="ATP_synth_F1_ATPase_gsu"/>
</dbReference>
<organism evidence="9">
    <name type="scientific">mine drainage metagenome</name>
    <dbReference type="NCBI Taxonomy" id="410659"/>
    <lineage>
        <taxon>unclassified sequences</taxon>
        <taxon>metagenomes</taxon>
        <taxon>ecological metagenomes</taxon>
    </lineage>
</organism>
<dbReference type="EMBL" id="CABM01000047">
    <property type="protein sequence ID" value="CBH97790.1"/>
    <property type="molecule type" value="Genomic_DNA"/>
</dbReference>